<evidence type="ECO:0000256" key="2">
    <source>
        <dbReference type="ARBA" id="ARBA00005417"/>
    </source>
</evidence>
<evidence type="ECO:0000256" key="5">
    <source>
        <dbReference type="ARBA" id="ARBA00022840"/>
    </source>
</evidence>
<dbReference type="AlphaFoldDB" id="A0A933L598"/>
<gene>
    <name evidence="7" type="ORF">HY834_16255</name>
</gene>
<dbReference type="InterPro" id="IPR012340">
    <property type="entry name" value="NA-bd_OB-fold"/>
</dbReference>
<dbReference type="InterPro" id="IPR047641">
    <property type="entry name" value="ABC_transpr_MalK/UgpC-like"/>
</dbReference>
<dbReference type="SMART" id="SM00382">
    <property type="entry name" value="AAA"/>
    <property type="match status" value="1"/>
</dbReference>
<dbReference type="PANTHER" id="PTHR43875">
    <property type="entry name" value="MALTODEXTRIN IMPORT ATP-BINDING PROTEIN MSMX"/>
    <property type="match status" value="1"/>
</dbReference>
<evidence type="ECO:0000313" key="7">
    <source>
        <dbReference type="EMBL" id="MBI4923295.1"/>
    </source>
</evidence>
<dbReference type="InterPro" id="IPR003593">
    <property type="entry name" value="AAA+_ATPase"/>
</dbReference>
<dbReference type="Gene3D" id="3.40.50.300">
    <property type="entry name" value="P-loop containing nucleotide triphosphate hydrolases"/>
    <property type="match status" value="1"/>
</dbReference>
<dbReference type="GO" id="GO:0008643">
    <property type="term" value="P:carbohydrate transport"/>
    <property type="evidence" value="ECO:0007669"/>
    <property type="project" value="InterPro"/>
</dbReference>
<dbReference type="InterPro" id="IPR017871">
    <property type="entry name" value="ABC_transporter-like_CS"/>
</dbReference>
<accession>A0A933L598</accession>
<organism evidence="7 8">
    <name type="scientific">Devosia nanyangense</name>
    <dbReference type="NCBI Taxonomy" id="1228055"/>
    <lineage>
        <taxon>Bacteria</taxon>
        <taxon>Pseudomonadati</taxon>
        <taxon>Pseudomonadota</taxon>
        <taxon>Alphaproteobacteria</taxon>
        <taxon>Hyphomicrobiales</taxon>
        <taxon>Devosiaceae</taxon>
        <taxon>Devosia</taxon>
    </lineage>
</organism>
<protein>
    <submittedName>
        <fullName evidence="7">ABC transporter ATP-binding protein</fullName>
    </submittedName>
</protein>
<feature type="domain" description="ABC transporter" evidence="6">
    <location>
        <begin position="5"/>
        <end position="235"/>
    </location>
</feature>
<dbReference type="GO" id="GO:0005524">
    <property type="term" value="F:ATP binding"/>
    <property type="evidence" value="ECO:0007669"/>
    <property type="project" value="UniProtKB-KW"/>
</dbReference>
<dbReference type="EMBL" id="JACRAF010000050">
    <property type="protein sequence ID" value="MBI4923295.1"/>
    <property type="molecule type" value="Genomic_DNA"/>
</dbReference>
<dbReference type="Proteomes" id="UP000782610">
    <property type="component" value="Unassembled WGS sequence"/>
</dbReference>
<evidence type="ECO:0000256" key="4">
    <source>
        <dbReference type="ARBA" id="ARBA00022741"/>
    </source>
</evidence>
<keyword evidence="3" id="KW-0813">Transport</keyword>
<reference evidence="7" key="1">
    <citation type="submission" date="2020-07" db="EMBL/GenBank/DDBJ databases">
        <title>Huge and variable diversity of episymbiotic CPR bacteria and DPANN archaea in groundwater ecosystems.</title>
        <authorList>
            <person name="He C.Y."/>
            <person name="Keren R."/>
            <person name="Whittaker M."/>
            <person name="Farag I.F."/>
            <person name="Doudna J."/>
            <person name="Cate J.H.D."/>
            <person name="Banfield J.F."/>
        </authorList>
    </citation>
    <scope>NUCLEOTIDE SEQUENCE</scope>
    <source>
        <strain evidence="7">NC_groundwater_1586_Pr3_B-0.1um_66_15</strain>
    </source>
</reference>
<dbReference type="GO" id="GO:0016887">
    <property type="term" value="F:ATP hydrolysis activity"/>
    <property type="evidence" value="ECO:0007669"/>
    <property type="project" value="InterPro"/>
</dbReference>
<dbReference type="PROSITE" id="PS00211">
    <property type="entry name" value="ABC_TRANSPORTER_1"/>
    <property type="match status" value="1"/>
</dbReference>
<evidence type="ECO:0000259" key="6">
    <source>
        <dbReference type="PROSITE" id="PS50893"/>
    </source>
</evidence>
<dbReference type="InterPro" id="IPR008995">
    <property type="entry name" value="Mo/tungstate-bd_C_term_dom"/>
</dbReference>
<evidence type="ECO:0000313" key="8">
    <source>
        <dbReference type="Proteomes" id="UP000782610"/>
    </source>
</evidence>
<keyword evidence="5 7" id="KW-0067">ATP-binding</keyword>
<dbReference type="PANTHER" id="PTHR43875:SF1">
    <property type="entry name" value="OSMOPROTECTIVE COMPOUNDS UPTAKE ATP-BINDING PROTEIN GGTA"/>
    <property type="match status" value="1"/>
</dbReference>
<dbReference type="SUPFAM" id="SSF50331">
    <property type="entry name" value="MOP-like"/>
    <property type="match status" value="1"/>
</dbReference>
<name>A0A933L598_9HYPH</name>
<sequence>MASTLRLERITKRFGDFVAVDDVTVDIAPGEFTTLVGPSGCGKTTLLNIAAALERPSTGSIVIDGRDMTEFNARERGIAMVFQSYALYPHLTVRQNLGFPLRVQKVPKAEIARRVNEAADLMEIGHLLNRKPRELSGGQRQRVAIGRAVIRPSTVCLLDEPLSNLDAALRVRVRAELKLLFARMGTTTMFVTHDQSEAMTMSDRVVVLKDGKVQQQGAPLEVYRNPANVFVASFIGSPQMNLLPGQLASDDGRPAVKAGALDLGLSAGLAAAAGARSEIILGIRAEDIATTPFANSSKFSARIELVEHLGNSAIMHYRTADGGRILGMEMRDSGVGTGWSGDVHVNLDAVKLFDSKTTAAL</sequence>
<proteinExistence type="inferred from homology"/>
<dbReference type="GO" id="GO:0140359">
    <property type="term" value="F:ABC-type transporter activity"/>
    <property type="evidence" value="ECO:0007669"/>
    <property type="project" value="InterPro"/>
</dbReference>
<comment type="caution">
    <text evidence="7">The sequence shown here is derived from an EMBL/GenBank/DDBJ whole genome shotgun (WGS) entry which is preliminary data.</text>
</comment>
<dbReference type="FunFam" id="3.40.50.300:FF:000042">
    <property type="entry name" value="Maltose/maltodextrin ABC transporter, ATP-binding protein"/>
    <property type="match status" value="1"/>
</dbReference>
<dbReference type="InterPro" id="IPR015855">
    <property type="entry name" value="ABC_transpr_MalK-like"/>
</dbReference>
<dbReference type="SUPFAM" id="SSF52540">
    <property type="entry name" value="P-loop containing nucleoside triphosphate hydrolases"/>
    <property type="match status" value="1"/>
</dbReference>
<dbReference type="Pfam" id="PF17912">
    <property type="entry name" value="OB_MalK"/>
    <property type="match status" value="1"/>
</dbReference>
<dbReference type="InterPro" id="IPR040582">
    <property type="entry name" value="OB_MalK-like"/>
</dbReference>
<comment type="similarity">
    <text evidence="2">Belongs to the ABC transporter superfamily.</text>
</comment>
<dbReference type="InterPro" id="IPR003439">
    <property type="entry name" value="ABC_transporter-like_ATP-bd"/>
</dbReference>
<dbReference type="GO" id="GO:0055052">
    <property type="term" value="C:ATP-binding cassette (ABC) transporter complex, substrate-binding subunit-containing"/>
    <property type="evidence" value="ECO:0007669"/>
    <property type="project" value="TreeGrafter"/>
</dbReference>
<evidence type="ECO:0000256" key="1">
    <source>
        <dbReference type="ARBA" id="ARBA00004417"/>
    </source>
</evidence>
<dbReference type="Gene3D" id="2.40.50.100">
    <property type="match status" value="1"/>
</dbReference>
<dbReference type="Gene3D" id="2.40.50.140">
    <property type="entry name" value="Nucleic acid-binding proteins"/>
    <property type="match status" value="1"/>
</dbReference>
<keyword evidence="4" id="KW-0547">Nucleotide-binding</keyword>
<dbReference type="CDD" id="cd03301">
    <property type="entry name" value="ABC_MalK_N"/>
    <property type="match status" value="1"/>
</dbReference>
<dbReference type="PROSITE" id="PS50893">
    <property type="entry name" value="ABC_TRANSPORTER_2"/>
    <property type="match status" value="1"/>
</dbReference>
<dbReference type="Pfam" id="PF00005">
    <property type="entry name" value="ABC_tran"/>
    <property type="match status" value="1"/>
</dbReference>
<dbReference type="InterPro" id="IPR027417">
    <property type="entry name" value="P-loop_NTPase"/>
</dbReference>
<comment type="subcellular location">
    <subcellularLocation>
        <location evidence="1">Cell inner membrane</location>
        <topology evidence="1">Peripheral membrane protein</topology>
    </subcellularLocation>
</comment>
<evidence type="ECO:0000256" key="3">
    <source>
        <dbReference type="ARBA" id="ARBA00022448"/>
    </source>
</evidence>